<evidence type="ECO:0000313" key="2">
    <source>
        <dbReference type="Proteomes" id="UP000299102"/>
    </source>
</evidence>
<comment type="caution">
    <text evidence="1">The sequence shown here is derived from an EMBL/GenBank/DDBJ whole genome shotgun (WGS) entry which is preliminary data.</text>
</comment>
<name>A0A4C1XFF1_EUMVA</name>
<gene>
    <name evidence="1" type="ORF">EVAR_47033_1</name>
</gene>
<dbReference type="EMBL" id="BGZK01000844">
    <property type="protein sequence ID" value="GBP62596.1"/>
    <property type="molecule type" value="Genomic_DNA"/>
</dbReference>
<keyword evidence="2" id="KW-1185">Reference proteome</keyword>
<reference evidence="1 2" key="1">
    <citation type="journal article" date="2019" name="Commun. Biol.">
        <title>The bagworm genome reveals a unique fibroin gene that provides high tensile strength.</title>
        <authorList>
            <person name="Kono N."/>
            <person name="Nakamura H."/>
            <person name="Ohtoshi R."/>
            <person name="Tomita M."/>
            <person name="Numata K."/>
            <person name="Arakawa K."/>
        </authorList>
    </citation>
    <scope>NUCLEOTIDE SEQUENCE [LARGE SCALE GENOMIC DNA]</scope>
</reference>
<dbReference type="Proteomes" id="UP000299102">
    <property type="component" value="Unassembled WGS sequence"/>
</dbReference>
<accession>A0A4C1XFF1</accession>
<dbReference type="AlphaFoldDB" id="A0A4C1XFF1"/>
<sequence>MPRREITVFVVSFRRVTEDPDVPLLHHFTTSLHQPFSSLLPHCSLPQISYCESIFLFKDSTTHRWRMYIVNGDQLFSGGTQAPYNMHWNGLHTNMAPTSRADGLMLSLRPGATRHFVSEQLFGRFFRSEDSIPTPPDSRSATGPRPLTVYYVYGVNKYRNERLTPLNGFPFLANG</sequence>
<protein>
    <submittedName>
        <fullName evidence="1">Uncharacterized protein</fullName>
    </submittedName>
</protein>
<organism evidence="1 2">
    <name type="scientific">Eumeta variegata</name>
    <name type="common">Bagworm moth</name>
    <name type="synonym">Eumeta japonica</name>
    <dbReference type="NCBI Taxonomy" id="151549"/>
    <lineage>
        <taxon>Eukaryota</taxon>
        <taxon>Metazoa</taxon>
        <taxon>Ecdysozoa</taxon>
        <taxon>Arthropoda</taxon>
        <taxon>Hexapoda</taxon>
        <taxon>Insecta</taxon>
        <taxon>Pterygota</taxon>
        <taxon>Neoptera</taxon>
        <taxon>Endopterygota</taxon>
        <taxon>Lepidoptera</taxon>
        <taxon>Glossata</taxon>
        <taxon>Ditrysia</taxon>
        <taxon>Tineoidea</taxon>
        <taxon>Psychidae</taxon>
        <taxon>Oiketicinae</taxon>
        <taxon>Eumeta</taxon>
    </lineage>
</organism>
<proteinExistence type="predicted"/>
<evidence type="ECO:0000313" key="1">
    <source>
        <dbReference type="EMBL" id="GBP62596.1"/>
    </source>
</evidence>